<name>A0A969PUH8_9BACI</name>
<organism evidence="1 2">
    <name type="scientific">Alkalicoccus luteus</name>
    <dbReference type="NCBI Taxonomy" id="1237094"/>
    <lineage>
        <taxon>Bacteria</taxon>
        <taxon>Bacillati</taxon>
        <taxon>Bacillota</taxon>
        <taxon>Bacilli</taxon>
        <taxon>Bacillales</taxon>
        <taxon>Bacillaceae</taxon>
        <taxon>Alkalicoccus</taxon>
    </lineage>
</organism>
<dbReference type="EMBL" id="JAATHJ010000052">
    <property type="protein sequence ID" value="NJP39374.1"/>
    <property type="molecule type" value="Genomic_DNA"/>
</dbReference>
<protein>
    <submittedName>
        <fullName evidence="1">Uncharacterized protein</fullName>
    </submittedName>
</protein>
<evidence type="ECO:0000313" key="1">
    <source>
        <dbReference type="EMBL" id="NJP39374.1"/>
    </source>
</evidence>
<proteinExistence type="predicted"/>
<dbReference type="Proteomes" id="UP000752012">
    <property type="component" value="Unassembled WGS sequence"/>
</dbReference>
<dbReference type="AlphaFoldDB" id="A0A969PUH8"/>
<sequence length="55" mass="6396">MARIKTIEEEIQKIDKNIFFGNNSPKPTENGKVILDPNNPSDVRWYSRAEDYDVV</sequence>
<reference evidence="1 2" key="1">
    <citation type="submission" date="2020-03" db="EMBL/GenBank/DDBJ databases">
        <title>Assessment of the enzymatic potential of alkaline-tolerant lipase obtained from Bacillus luteus H11 (technogenic soil) for the bioremediation of saline soils contaminated with petroleum substances.</title>
        <authorList>
            <person name="Kalwasinska A."/>
        </authorList>
    </citation>
    <scope>NUCLEOTIDE SEQUENCE [LARGE SCALE GENOMIC DNA]</scope>
    <source>
        <strain evidence="1 2">H11</strain>
    </source>
</reference>
<evidence type="ECO:0000313" key="2">
    <source>
        <dbReference type="Proteomes" id="UP000752012"/>
    </source>
</evidence>
<gene>
    <name evidence="1" type="ORF">HCN83_17520</name>
</gene>
<accession>A0A969PUH8</accession>
<comment type="caution">
    <text evidence="1">The sequence shown here is derived from an EMBL/GenBank/DDBJ whole genome shotgun (WGS) entry which is preliminary data.</text>
</comment>
<dbReference type="RefSeq" id="WP_168009710.1">
    <property type="nucleotide sequence ID" value="NZ_JAATHJ010000052.1"/>
</dbReference>
<keyword evidence="2" id="KW-1185">Reference proteome</keyword>